<gene>
    <name evidence="3" type="primary">PB1-F2</name>
</gene>
<evidence type="ECO:0000256" key="1">
    <source>
        <dbReference type="ARBA" id="ARBA00022562"/>
    </source>
</evidence>
<dbReference type="InterPro" id="IPR021045">
    <property type="entry name" value="Flu_proapoptotic_PB1-F2"/>
</dbReference>
<keyword evidence="1" id="KW-1048">Host nucleus</keyword>
<reference evidence="3 4" key="1">
    <citation type="journal article" date="2012" name="J. Virol.">
        <title>Establishment and lineage replacement of h6 influenza viruses in domestic ducks in southern china.</title>
        <authorList>
            <person name="Huang K."/>
            <person name="Zhu H."/>
            <person name="Fan X."/>
            <person name="Wang J."/>
            <person name="Cheung C.L."/>
            <person name="Duan L."/>
            <person name="Hong W."/>
            <person name="Liu Y."/>
            <person name="Li L."/>
            <person name="Smith D.K."/>
            <person name="Chen H."/>
            <person name="Webster R.G."/>
            <person name="Webby R.J."/>
            <person name="Peiris M."/>
            <person name="Guan Y."/>
        </authorList>
    </citation>
    <scope>NUCLEOTIDE SEQUENCE [LARGE SCALE GENOMIC DNA]</scope>
    <source>
        <strain evidence="3">A/duck/Fujian/679/2007</strain>
    </source>
</reference>
<protein>
    <submittedName>
        <fullName evidence="3">Putative PB1-F2 protein</fullName>
    </submittedName>
</protein>
<keyword evidence="2" id="KW-1035">Host cytoplasm</keyword>
<name>H8PCD2_9INFA</name>
<evidence type="ECO:0000313" key="4">
    <source>
        <dbReference type="Proteomes" id="UP000161548"/>
    </source>
</evidence>
<evidence type="ECO:0000256" key="2">
    <source>
        <dbReference type="ARBA" id="ARBA00023200"/>
    </source>
</evidence>
<dbReference type="EMBL" id="CY110664">
    <property type="protein sequence ID" value="AFF27393.1"/>
    <property type="molecule type" value="Viral_cRNA"/>
</dbReference>
<accession>H8PCD2</accession>
<dbReference type="Proteomes" id="UP000161548">
    <property type="component" value="Genome"/>
</dbReference>
<sequence>MDRCLRTMNLVGTHKRTACWKQWLSLKNPTQGSLKTHVLKQWKLFSKQEWIN</sequence>
<dbReference type="Pfam" id="PF11986">
    <property type="entry name" value="PB1-F2"/>
    <property type="match status" value="1"/>
</dbReference>
<organism evidence="3 4">
    <name type="scientific">Influenza A virus</name>
    <name type="common">A/duck/Fujian/679/2007(H6N6)</name>
    <dbReference type="NCBI Taxonomy" id="1149510"/>
    <lineage>
        <taxon>Viruses</taxon>
        <taxon>Riboviria</taxon>
        <taxon>Orthornavirae</taxon>
        <taxon>Negarnaviricota</taxon>
        <taxon>Polyploviricotina</taxon>
        <taxon>Insthoviricetes</taxon>
        <taxon>Articulavirales</taxon>
        <taxon>Orthomyxoviridae</taxon>
        <taxon>Alphainfluenzavirus</taxon>
        <taxon>Alphainfluenzavirus influenzae</taxon>
        <taxon>Influenza A virus</taxon>
    </lineage>
</organism>
<proteinExistence type="predicted"/>
<evidence type="ECO:0000313" key="3">
    <source>
        <dbReference type="EMBL" id="AFF27393.1"/>
    </source>
</evidence>